<evidence type="ECO:0000259" key="1">
    <source>
        <dbReference type="Pfam" id="PF00144"/>
    </source>
</evidence>
<dbReference type="Proteomes" id="UP000306918">
    <property type="component" value="Unassembled WGS sequence"/>
</dbReference>
<dbReference type="SUPFAM" id="SSF56601">
    <property type="entry name" value="beta-lactamase/transpeptidase-like"/>
    <property type="match status" value="1"/>
</dbReference>
<proteinExistence type="predicted"/>
<dbReference type="RefSeq" id="WP_136578097.1">
    <property type="nucleotide sequence ID" value="NZ_STFF01000004.1"/>
</dbReference>
<reference evidence="2 3" key="1">
    <citation type="submission" date="2019-04" db="EMBL/GenBank/DDBJ databases">
        <title>Niastella caeni sp. nov., isolated from activated sludge.</title>
        <authorList>
            <person name="Sheng M."/>
        </authorList>
    </citation>
    <scope>NUCLEOTIDE SEQUENCE [LARGE SCALE GENOMIC DNA]</scope>
    <source>
        <strain evidence="2 3">HX-2-15</strain>
    </source>
</reference>
<evidence type="ECO:0000313" key="2">
    <source>
        <dbReference type="EMBL" id="THU38141.1"/>
    </source>
</evidence>
<comment type="caution">
    <text evidence="2">The sequence shown here is derived from an EMBL/GenBank/DDBJ whole genome shotgun (WGS) entry which is preliminary data.</text>
</comment>
<accession>A0A4S8HT04</accession>
<feature type="domain" description="Beta-lactamase-related" evidence="1">
    <location>
        <begin position="44"/>
        <end position="382"/>
    </location>
</feature>
<dbReference type="InterPro" id="IPR001466">
    <property type="entry name" value="Beta-lactam-related"/>
</dbReference>
<dbReference type="InterPro" id="IPR052794">
    <property type="entry name" value="Mito_Ser_Protease_LACTB"/>
</dbReference>
<dbReference type="GO" id="GO:0006508">
    <property type="term" value="P:proteolysis"/>
    <property type="evidence" value="ECO:0007669"/>
    <property type="project" value="TreeGrafter"/>
</dbReference>
<dbReference type="InterPro" id="IPR012338">
    <property type="entry name" value="Beta-lactam/transpept-like"/>
</dbReference>
<dbReference type="GO" id="GO:0008233">
    <property type="term" value="F:peptidase activity"/>
    <property type="evidence" value="ECO:0007669"/>
    <property type="project" value="TreeGrafter"/>
</dbReference>
<dbReference type="AlphaFoldDB" id="A0A4S8HT04"/>
<sequence length="415" mass="47166">MGKQIRFGLIFLLFTNILFAQTNFKKVAKSWQDSISKIARAEIIETGTPSLQIAIGLKGKIIYENAFGFADIENNIKATIETKYRTASVAKWWTSTLTMMLVNNSKLDLDIPIQRYCQHYPQKNWDITTRQILTHTSGIRHYADYDAELSKAKSQADTIEINKRRYPDLLGMFTRYTDMTNPLNNFKQDSLLFKPGSSWEYSSNGYRVLGCIIEGASGLSYRAMIKNQIFDKAGMTNTVEDDAWAIIPKRASGYLIKDKKEIRRADMRDVSENLPAGGFLSTSSDLVRFAMSFVSGKFVDMETIKKMTTPYIMKDTLKSVSTWRDAIPSKQKYGYGVMLFNDNETIKFGHNGRQDGGSAIVYYVPEKDLTIAVMTNAKGWNGFISLTKKIEKVITKIDIENSIDSKQNKLRTTNR</sequence>
<dbReference type="PANTHER" id="PTHR46520:SF1">
    <property type="entry name" value="SERINE BETA-LACTAMASE-LIKE PROTEIN LACTB, MITOCHONDRIAL"/>
    <property type="match status" value="1"/>
</dbReference>
<gene>
    <name evidence="2" type="ORF">FAM09_15775</name>
</gene>
<dbReference type="EMBL" id="STFF01000004">
    <property type="protein sequence ID" value="THU38141.1"/>
    <property type="molecule type" value="Genomic_DNA"/>
</dbReference>
<dbReference type="Pfam" id="PF00144">
    <property type="entry name" value="Beta-lactamase"/>
    <property type="match status" value="1"/>
</dbReference>
<dbReference type="GO" id="GO:0019216">
    <property type="term" value="P:regulation of lipid metabolic process"/>
    <property type="evidence" value="ECO:0007669"/>
    <property type="project" value="TreeGrafter"/>
</dbReference>
<name>A0A4S8HT04_9BACT</name>
<organism evidence="2 3">
    <name type="scientific">Niastella caeni</name>
    <dbReference type="NCBI Taxonomy" id="2569763"/>
    <lineage>
        <taxon>Bacteria</taxon>
        <taxon>Pseudomonadati</taxon>
        <taxon>Bacteroidota</taxon>
        <taxon>Chitinophagia</taxon>
        <taxon>Chitinophagales</taxon>
        <taxon>Chitinophagaceae</taxon>
        <taxon>Niastella</taxon>
    </lineage>
</organism>
<dbReference type="OrthoDB" id="9793489at2"/>
<protein>
    <submittedName>
        <fullName evidence="2">Beta-lactamase family protein</fullName>
    </submittedName>
</protein>
<keyword evidence="3" id="KW-1185">Reference proteome</keyword>
<dbReference type="PANTHER" id="PTHR46520">
    <property type="entry name" value="SERINE BETA-LACTAMASE-LIKE PROTEIN LACTB, MITOCHONDRIAL"/>
    <property type="match status" value="1"/>
</dbReference>
<evidence type="ECO:0000313" key="3">
    <source>
        <dbReference type="Proteomes" id="UP000306918"/>
    </source>
</evidence>
<dbReference type="Gene3D" id="3.40.710.10">
    <property type="entry name" value="DD-peptidase/beta-lactamase superfamily"/>
    <property type="match status" value="1"/>
</dbReference>